<name>A0A3M9YJR7_9PEZI</name>
<dbReference type="AlphaFoldDB" id="A0A3M9YJR7"/>
<feature type="compositionally biased region" description="Polar residues" evidence="5">
    <location>
        <begin position="520"/>
        <end position="533"/>
    </location>
</feature>
<dbReference type="Gene3D" id="1.10.510.10">
    <property type="entry name" value="Transferase(Phosphotransferase) domain 1"/>
    <property type="match status" value="1"/>
</dbReference>
<dbReference type="GO" id="GO:0005730">
    <property type="term" value="C:nucleolus"/>
    <property type="evidence" value="ECO:0007669"/>
    <property type="project" value="TreeGrafter"/>
</dbReference>
<dbReference type="CDD" id="cd05402">
    <property type="entry name" value="NT_PAP_TUTase"/>
    <property type="match status" value="1"/>
</dbReference>
<evidence type="ECO:0000256" key="2">
    <source>
        <dbReference type="ARBA" id="ARBA00012388"/>
    </source>
</evidence>
<comment type="similarity">
    <text evidence="1">Belongs to the DNA polymerase type-B-like family.</text>
</comment>
<gene>
    <name evidence="7" type="ORF">D7B24_008723</name>
</gene>
<dbReference type="Pfam" id="PF03828">
    <property type="entry name" value="PAP_assoc"/>
    <property type="match status" value="1"/>
</dbReference>
<dbReference type="GO" id="GO:0005524">
    <property type="term" value="F:ATP binding"/>
    <property type="evidence" value="ECO:0007669"/>
    <property type="project" value="InterPro"/>
</dbReference>
<reference evidence="7 8" key="1">
    <citation type="submission" date="2018-10" db="EMBL/GenBank/DDBJ databases">
        <title>Genome sequence of Verticillium nonalfalfae VnAa140.</title>
        <authorList>
            <person name="Stajich J.E."/>
            <person name="Kasson M.T."/>
        </authorList>
    </citation>
    <scope>NUCLEOTIDE SEQUENCE [LARGE SCALE GENOMIC DNA]</scope>
    <source>
        <strain evidence="7 8">VnAa140</strain>
    </source>
</reference>
<feature type="region of interest" description="Disordered" evidence="5">
    <location>
        <begin position="209"/>
        <end position="587"/>
    </location>
</feature>
<feature type="compositionally biased region" description="Polar residues" evidence="5">
    <location>
        <begin position="224"/>
        <end position="233"/>
    </location>
</feature>
<feature type="domain" description="Protein kinase" evidence="6">
    <location>
        <begin position="1"/>
        <end position="298"/>
    </location>
</feature>
<dbReference type="GO" id="GO:0046872">
    <property type="term" value="F:metal ion binding"/>
    <property type="evidence" value="ECO:0007669"/>
    <property type="project" value="UniProtKB-KW"/>
</dbReference>
<keyword evidence="3" id="KW-0479">Metal-binding</keyword>
<dbReference type="Gene3D" id="1.10.1410.10">
    <property type="match status" value="1"/>
</dbReference>
<keyword evidence="4" id="KW-0460">Magnesium</keyword>
<feature type="compositionally biased region" description="Pro residues" evidence="5">
    <location>
        <begin position="544"/>
        <end position="554"/>
    </location>
</feature>
<evidence type="ECO:0000256" key="5">
    <source>
        <dbReference type="SAM" id="MobiDB-lite"/>
    </source>
</evidence>
<evidence type="ECO:0000259" key="6">
    <source>
        <dbReference type="PROSITE" id="PS50011"/>
    </source>
</evidence>
<proteinExistence type="inferred from homology"/>
<dbReference type="CDD" id="cd00180">
    <property type="entry name" value="PKc"/>
    <property type="match status" value="1"/>
</dbReference>
<dbReference type="EC" id="2.7.7.19" evidence="2"/>
<dbReference type="SUPFAM" id="SSF81301">
    <property type="entry name" value="Nucleotidyltransferase"/>
    <property type="match status" value="1"/>
</dbReference>
<dbReference type="Pfam" id="PF00069">
    <property type="entry name" value="Pkinase"/>
    <property type="match status" value="1"/>
</dbReference>
<evidence type="ECO:0000313" key="7">
    <source>
        <dbReference type="EMBL" id="RNJ60341.1"/>
    </source>
</evidence>
<dbReference type="Pfam" id="PF22600">
    <property type="entry name" value="MTPAP-like_central"/>
    <property type="match status" value="1"/>
</dbReference>
<evidence type="ECO:0000313" key="8">
    <source>
        <dbReference type="Proteomes" id="UP000267145"/>
    </source>
</evidence>
<feature type="compositionally biased region" description="Acidic residues" evidence="5">
    <location>
        <begin position="487"/>
        <end position="502"/>
    </location>
</feature>
<feature type="compositionally biased region" description="Pro residues" evidence="5">
    <location>
        <begin position="251"/>
        <end position="269"/>
    </location>
</feature>
<dbReference type="STRING" id="1051616.A0A3M9YJR7"/>
<dbReference type="InterPro" id="IPR011009">
    <property type="entry name" value="Kinase-like_dom_sf"/>
</dbReference>
<dbReference type="GO" id="GO:1990817">
    <property type="term" value="F:poly(A) RNA polymerase activity"/>
    <property type="evidence" value="ECO:0007669"/>
    <property type="project" value="UniProtKB-EC"/>
</dbReference>
<feature type="compositionally biased region" description="Basic and acidic residues" evidence="5">
    <location>
        <begin position="302"/>
        <end position="316"/>
    </location>
</feature>
<dbReference type="SUPFAM" id="SSF81631">
    <property type="entry name" value="PAP/OAS1 substrate-binding domain"/>
    <property type="match status" value="1"/>
</dbReference>
<dbReference type="PANTHER" id="PTHR23092">
    <property type="entry name" value="POLY(A) RNA POLYMERASE"/>
    <property type="match status" value="1"/>
</dbReference>
<dbReference type="InterPro" id="IPR054708">
    <property type="entry name" value="MTPAP-like_central"/>
</dbReference>
<dbReference type="GO" id="GO:0010605">
    <property type="term" value="P:negative regulation of macromolecule metabolic process"/>
    <property type="evidence" value="ECO:0007669"/>
    <property type="project" value="UniProtKB-ARBA"/>
</dbReference>
<dbReference type="GO" id="GO:0031123">
    <property type="term" value="P:RNA 3'-end processing"/>
    <property type="evidence" value="ECO:0007669"/>
    <property type="project" value="TreeGrafter"/>
</dbReference>
<dbReference type="Gene3D" id="3.30.460.10">
    <property type="entry name" value="Beta Polymerase, domain 2"/>
    <property type="match status" value="1"/>
</dbReference>
<dbReference type="GO" id="GO:0004672">
    <property type="term" value="F:protein kinase activity"/>
    <property type="evidence" value="ECO:0007669"/>
    <property type="project" value="InterPro"/>
</dbReference>
<feature type="compositionally biased region" description="Basic residues" evidence="5">
    <location>
        <begin position="356"/>
        <end position="366"/>
    </location>
</feature>
<dbReference type="SUPFAM" id="SSF56112">
    <property type="entry name" value="Protein kinase-like (PK-like)"/>
    <property type="match status" value="1"/>
</dbReference>
<dbReference type="SMART" id="SM00220">
    <property type="entry name" value="S_TKc"/>
    <property type="match status" value="1"/>
</dbReference>
<organism evidence="7 8">
    <name type="scientific">Verticillium nonalfalfae</name>
    <dbReference type="NCBI Taxonomy" id="1051616"/>
    <lineage>
        <taxon>Eukaryota</taxon>
        <taxon>Fungi</taxon>
        <taxon>Dikarya</taxon>
        <taxon>Ascomycota</taxon>
        <taxon>Pezizomycotina</taxon>
        <taxon>Sordariomycetes</taxon>
        <taxon>Hypocreomycetidae</taxon>
        <taxon>Glomerellales</taxon>
        <taxon>Plectosphaerellaceae</taxon>
        <taxon>Verticillium</taxon>
    </lineage>
</organism>
<dbReference type="InterPro" id="IPR000719">
    <property type="entry name" value="Prot_kinase_dom"/>
</dbReference>
<feature type="compositionally biased region" description="Acidic residues" evidence="5">
    <location>
        <begin position="401"/>
        <end position="422"/>
    </location>
</feature>
<feature type="compositionally biased region" description="Low complexity" evidence="5">
    <location>
        <begin position="507"/>
        <end position="519"/>
    </location>
</feature>
<sequence>MGKSGRAYVQGDMLQRHREDHTLSIFKAESGEEAFVLKRVPRPFYDLSLRLAAEFTGSRRLRMHIDCNPEEGILVYPYFRGTLLDLVQEDPDFPPAERRKILRRVGEAIQELHAKDWMHTDVKPDNILVNWTCDKEGTKTVTDVALGDFDIASKSDTGEPCRTPFAVGNVMWRSPEGQTGRGVTKASDLFSFGLVCIYALGESRVASRITTHPQHPRHSAKEATMSNYRPSYSNGRNGRRDDHRNKRPYYDAPPPPPSHAAPPPPPGPPGRDTWRHRDSDRDYRRSASPRRDSYQPSYNGPRDSRRSDAYNQRDPRPPQGDFNFRFDKPAGVGESFTDSYRPGGGAPPRRMAQPRGRGRGGYRGRARFNPAERELLRKDNSEVQEKLVGEDDGAKYRNIDELSDDEETDMDISDQSDGDADEPSSKRRRREHGNATAGDSAPKWSNPDAETALPPEDVHRKKKDMVAMIRKARMEDQAANKLAASTEAEDFISFDLGDDDEGEIRINGSASNNASGSSGRQQRPQHSTDSAEQNGRLPADTSLPPKPPLPPSPGSKPRSMASVPDNSDPLGSRKRTFDDEIKPPSYGALKKVNKMPVRGNVVPEWEPVREEDDCPWIIADHSQTSDMSVWLHKEIVDFYEHVRPRDFEQRMRGELIERIRDSLRRNPKYRGCEVHPFGSYMSGLYLPTADMDIVICSKEWLSGRMTAFPGGSSLYKFRGFLTQNRLADPSSVEVIAKARVPLVKYIDAVTGLRVDISFDRMDGPAAIKTFLDWKEQYPALPILVTIIKHFLAMRGLNEPVNGGIGSFSSKNLVPEHHLGEMLMEFFDLYGNRFDYKTTAIRINPPGYSSRDHNLTYKNRDRLSIIDPNNSSNDISGGSSNVGIIFYDFHSAHRMVKERMAELSKGGGHGTNTASILETILAGNYSSFRLQRGHLRLLHEKHIGPCDD</sequence>
<dbReference type="GeneID" id="39612412"/>
<keyword evidence="8" id="KW-1185">Reference proteome</keyword>
<dbReference type="PANTHER" id="PTHR23092:SF15">
    <property type="entry name" value="INACTIVE NON-CANONICAL POLY(A) RNA POLYMERASE PROTEIN TRF4-2-RELATED"/>
    <property type="match status" value="1"/>
</dbReference>
<dbReference type="InterPro" id="IPR043519">
    <property type="entry name" value="NT_sf"/>
</dbReference>
<feature type="compositionally biased region" description="Basic and acidic residues" evidence="5">
    <location>
        <begin position="370"/>
        <end position="400"/>
    </location>
</feature>
<protein>
    <recommendedName>
        <fullName evidence="2">polynucleotide adenylyltransferase</fullName>
        <ecNumber evidence="2">2.7.7.19</ecNumber>
    </recommendedName>
</protein>
<comment type="caution">
    <text evidence="7">The sequence shown here is derived from an EMBL/GenBank/DDBJ whole genome shotgun (WGS) entry which is preliminary data.</text>
</comment>
<dbReference type="PROSITE" id="PS50011">
    <property type="entry name" value="PROTEIN_KINASE_DOM"/>
    <property type="match status" value="1"/>
</dbReference>
<accession>A0A3M9YJR7</accession>
<feature type="compositionally biased region" description="Basic and acidic residues" evidence="5">
    <location>
        <begin position="272"/>
        <end position="293"/>
    </location>
</feature>
<evidence type="ECO:0000256" key="1">
    <source>
        <dbReference type="ARBA" id="ARBA00008593"/>
    </source>
</evidence>
<dbReference type="GO" id="GO:0003729">
    <property type="term" value="F:mRNA binding"/>
    <property type="evidence" value="ECO:0007669"/>
    <property type="project" value="TreeGrafter"/>
</dbReference>
<dbReference type="InterPro" id="IPR045862">
    <property type="entry name" value="Trf4-like"/>
</dbReference>
<dbReference type="EMBL" id="RBVV01000008">
    <property type="protein sequence ID" value="RNJ60341.1"/>
    <property type="molecule type" value="Genomic_DNA"/>
</dbReference>
<evidence type="ECO:0000256" key="4">
    <source>
        <dbReference type="ARBA" id="ARBA00022842"/>
    </source>
</evidence>
<evidence type="ECO:0000256" key="3">
    <source>
        <dbReference type="ARBA" id="ARBA00022723"/>
    </source>
</evidence>
<dbReference type="InterPro" id="IPR002058">
    <property type="entry name" value="PAP_assoc"/>
</dbReference>
<dbReference type="Proteomes" id="UP000267145">
    <property type="component" value="Unassembled WGS sequence"/>
</dbReference>
<dbReference type="GO" id="GO:0043634">
    <property type="term" value="P:polyadenylation-dependent ncRNA catabolic process"/>
    <property type="evidence" value="ECO:0007669"/>
    <property type="project" value="TreeGrafter"/>
</dbReference>
<dbReference type="RefSeq" id="XP_028498499.1">
    <property type="nucleotide sequence ID" value="XM_028642808.1"/>
</dbReference>
<dbReference type="GO" id="GO:0031499">
    <property type="term" value="C:TRAMP complex"/>
    <property type="evidence" value="ECO:0007669"/>
    <property type="project" value="TreeGrafter"/>
</dbReference>